<organism evidence="2 3">
    <name type="scientific">Salinivirga cyanobacteriivorans</name>
    <dbReference type="NCBI Taxonomy" id="1307839"/>
    <lineage>
        <taxon>Bacteria</taxon>
        <taxon>Pseudomonadati</taxon>
        <taxon>Bacteroidota</taxon>
        <taxon>Bacteroidia</taxon>
        <taxon>Bacteroidales</taxon>
        <taxon>Salinivirgaceae</taxon>
        <taxon>Salinivirga</taxon>
    </lineage>
</organism>
<proteinExistence type="predicted"/>
<dbReference type="STRING" id="1307839.L21SP5_01952"/>
<dbReference type="InterPro" id="IPR053830">
    <property type="entry name" value="DUF6922"/>
</dbReference>
<dbReference type="OrthoDB" id="1364214at2"/>
<dbReference type="AlphaFoldDB" id="A0A0S2I002"/>
<evidence type="ECO:0000313" key="3">
    <source>
        <dbReference type="Proteomes" id="UP000064893"/>
    </source>
</evidence>
<sequence>MDKRNISPKDFSPHLFWDVDAEKLDMLENKRIIIERVFTMGDLKDLKLLFLFYSKADIIQELKNAGSLDKKTLNFASFFFNLPKSDFKCYRKTQSNQAHWNY</sequence>
<dbReference type="EMBL" id="CP013118">
    <property type="protein sequence ID" value="ALO15591.1"/>
    <property type="molecule type" value="Genomic_DNA"/>
</dbReference>
<keyword evidence="3" id="KW-1185">Reference proteome</keyword>
<feature type="domain" description="DUF6922" evidence="1">
    <location>
        <begin position="11"/>
        <end position="62"/>
    </location>
</feature>
<evidence type="ECO:0000313" key="2">
    <source>
        <dbReference type="EMBL" id="ALO15591.1"/>
    </source>
</evidence>
<protein>
    <recommendedName>
        <fullName evidence="1">DUF6922 domain-containing protein</fullName>
    </recommendedName>
</protein>
<gene>
    <name evidence="2" type="ORF">L21SP5_01952</name>
</gene>
<dbReference type="Proteomes" id="UP000064893">
    <property type="component" value="Chromosome"/>
</dbReference>
<evidence type="ECO:0000259" key="1">
    <source>
        <dbReference type="Pfam" id="PF21956"/>
    </source>
</evidence>
<name>A0A0S2I002_9BACT</name>
<accession>A0A0S2I002</accession>
<dbReference type="RefSeq" id="WP_057953034.1">
    <property type="nucleotide sequence ID" value="NZ_CP013118.1"/>
</dbReference>
<reference evidence="2 3" key="1">
    <citation type="submission" date="2015-11" db="EMBL/GenBank/DDBJ databases">
        <title>Description and complete genome sequence of a novel strain predominating in hypersaline microbial mats and representing a new family of the Bacteriodetes phylum.</title>
        <authorList>
            <person name="Spring S."/>
            <person name="Bunk B."/>
            <person name="Sproer C."/>
            <person name="Klenk H.-P."/>
        </authorList>
    </citation>
    <scope>NUCLEOTIDE SEQUENCE [LARGE SCALE GENOMIC DNA]</scope>
    <source>
        <strain evidence="2 3">L21-Spi-D4</strain>
    </source>
</reference>
<dbReference type="Pfam" id="PF21956">
    <property type="entry name" value="DUF6922"/>
    <property type="match status" value="1"/>
</dbReference>
<dbReference type="KEGG" id="blq:L21SP5_01952"/>